<dbReference type="InterPro" id="IPR036187">
    <property type="entry name" value="DNA_mismatch_repair_MutS_sf"/>
</dbReference>
<dbReference type="GO" id="GO:0006298">
    <property type="term" value="P:mismatch repair"/>
    <property type="evidence" value="ECO:0007669"/>
    <property type="project" value="UniProtKB-UniRule"/>
</dbReference>
<accession>A0A4R6UIE3</accession>
<evidence type="ECO:0000256" key="9">
    <source>
        <dbReference type="HAMAP-Rule" id="MF_00096"/>
    </source>
</evidence>
<dbReference type="InterPro" id="IPR016151">
    <property type="entry name" value="DNA_mismatch_repair_MutS_N"/>
</dbReference>
<dbReference type="InterPro" id="IPR007695">
    <property type="entry name" value="DNA_mismatch_repair_MutS-lik_N"/>
</dbReference>
<dbReference type="InterPro" id="IPR005748">
    <property type="entry name" value="DNA_mismatch_repair_MutS"/>
</dbReference>
<dbReference type="PIRSF" id="PIRSF037677">
    <property type="entry name" value="DNA_mis_repair_Msh6"/>
    <property type="match status" value="1"/>
</dbReference>
<dbReference type="Pfam" id="PF05188">
    <property type="entry name" value="MutS_II"/>
    <property type="match status" value="1"/>
</dbReference>
<dbReference type="GO" id="GO:0005829">
    <property type="term" value="C:cytosol"/>
    <property type="evidence" value="ECO:0007669"/>
    <property type="project" value="TreeGrafter"/>
</dbReference>
<evidence type="ECO:0000256" key="8">
    <source>
        <dbReference type="ARBA" id="ARBA00024647"/>
    </source>
</evidence>
<evidence type="ECO:0000256" key="10">
    <source>
        <dbReference type="RuleBase" id="RU003756"/>
    </source>
</evidence>
<dbReference type="InterPro" id="IPR007861">
    <property type="entry name" value="DNA_mismatch_repair_MutS_clamp"/>
</dbReference>
<gene>
    <name evidence="9" type="primary">mutS</name>
    <name evidence="12" type="ORF">EV696_12123</name>
</gene>
<dbReference type="Gene3D" id="1.10.1420.10">
    <property type="match status" value="2"/>
</dbReference>
<protein>
    <recommendedName>
        <fullName evidence="2 9">DNA mismatch repair protein MutS</fullName>
    </recommendedName>
</protein>
<dbReference type="GO" id="GO:0030983">
    <property type="term" value="F:mismatched DNA binding"/>
    <property type="evidence" value="ECO:0007669"/>
    <property type="project" value="InterPro"/>
</dbReference>
<evidence type="ECO:0000256" key="7">
    <source>
        <dbReference type="ARBA" id="ARBA00023204"/>
    </source>
</evidence>
<evidence type="ECO:0000256" key="5">
    <source>
        <dbReference type="ARBA" id="ARBA00022840"/>
    </source>
</evidence>
<dbReference type="Gene3D" id="3.40.50.300">
    <property type="entry name" value="P-loop containing nucleotide triphosphate hydrolases"/>
    <property type="match status" value="1"/>
</dbReference>
<dbReference type="PROSITE" id="PS00486">
    <property type="entry name" value="DNA_MISMATCH_REPAIR_2"/>
    <property type="match status" value="1"/>
</dbReference>
<dbReference type="FunFam" id="1.10.1420.10:FF:000002">
    <property type="entry name" value="DNA mismatch repair protein MutS"/>
    <property type="match status" value="1"/>
</dbReference>
<evidence type="ECO:0000256" key="2">
    <source>
        <dbReference type="ARBA" id="ARBA00021982"/>
    </source>
</evidence>
<dbReference type="Pfam" id="PF05190">
    <property type="entry name" value="MutS_IV"/>
    <property type="match status" value="1"/>
</dbReference>
<evidence type="ECO:0000256" key="4">
    <source>
        <dbReference type="ARBA" id="ARBA00022763"/>
    </source>
</evidence>
<dbReference type="SUPFAM" id="SSF55271">
    <property type="entry name" value="DNA repair protein MutS, domain I"/>
    <property type="match status" value="1"/>
</dbReference>
<keyword evidence="7 9" id="KW-0234">DNA repair</keyword>
<feature type="binding site" evidence="9">
    <location>
        <begin position="619"/>
        <end position="626"/>
    </location>
    <ligand>
        <name>ATP</name>
        <dbReference type="ChEBI" id="CHEBI:30616"/>
    </ligand>
</feature>
<dbReference type="Pfam" id="PF05192">
    <property type="entry name" value="MutS_III"/>
    <property type="match status" value="1"/>
</dbReference>
<dbReference type="GO" id="GO:0005524">
    <property type="term" value="F:ATP binding"/>
    <property type="evidence" value="ECO:0007669"/>
    <property type="project" value="UniProtKB-UniRule"/>
</dbReference>
<dbReference type="InterPro" id="IPR000432">
    <property type="entry name" value="DNA_mismatch_repair_MutS_C"/>
</dbReference>
<evidence type="ECO:0000256" key="3">
    <source>
        <dbReference type="ARBA" id="ARBA00022741"/>
    </source>
</evidence>
<dbReference type="Gene3D" id="3.30.420.110">
    <property type="entry name" value="MutS, connector domain"/>
    <property type="match status" value="1"/>
</dbReference>
<dbReference type="FunFam" id="3.40.50.300:FF:000870">
    <property type="entry name" value="MutS protein homolog 4"/>
    <property type="match status" value="1"/>
</dbReference>
<dbReference type="InterPro" id="IPR027417">
    <property type="entry name" value="P-loop_NTPase"/>
</dbReference>
<name>A0A4R6UIE3_9GAMM</name>
<evidence type="ECO:0000313" key="12">
    <source>
        <dbReference type="EMBL" id="TDQ45063.1"/>
    </source>
</evidence>
<keyword evidence="5 9" id="KW-0067">ATP-binding</keyword>
<proteinExistence type="inferred from homology"/>
<dbReference type="SUPFAM" id="SSF52540">
    <property type="entry name" value="P-loop containing nucleoside triphosphate hydrolases"/>
    <property type="match status" value="1"/>
</dbReference>
<keyword evidence="4 9" id="KW-0227">DNA damage</keyword>
<dbReference type="InterPro" id="IPR045076">
    <property type="entry name" value="MutS"/>
</dbReference>
<dbReference type="EMBL" id="SNYM01000021">
    <property type="protein sequence ID" value="TDQ45063.1"/>
    <property type="molecule type" value="Genomic_DNA"/>
</dbReference>
<keyword evidence="3 9" id="KW-0547">Nucleotide-binding</keyword>
<comment type="similarity">
    <text evidence="1 9 10">Belongs to the DNA mismatch repair MutS family.</text>
</comment>
<reference evidence="12 13" key="1">
    <citation type="submission" date="2019-03" db="EMBL/GenBank/DDBJ databases">
        <title>Genomic Encyclopedia of Type Strains, Phase IV (KMG-IV): sequencing the most valuable type-strain genomes for metagenomic binning, comparative biology and taxonomic classification.</title>
        <authorList>
            <person name="Goeker M."/>
        </authorList>
    </citation>
    <scope>NUCLEOTIDE SEQUENCE [LARGE SCALE GENOMIC DNA]</scope>
    <source>
        <strain evidence="12 13">DSM 103792</strain>
    </source>
</reference>
<evidence type="ECO:0000259" key="11">
    <source>
        <dbReference type="PROSITE" id="PS00486"/>
    </source>
</evidence>
<evidence type="ECO:0000256" key="1">
    <source>
        <dbReference type="ARBA" id="ARBA00006271"/>
    </source>
</evidence>
<dbReference type="AlphaFoldDB" id="A0A4R6UIE3"/>
<dbReference type="Pfam" id="PF00488">
    <property type="entry name" value="MutS_V"/>
    <property type="match status" value="1"/>
</dbReference>
<comment type="function">
    <text evidence="8 9">This protein is involved in the repair of mismatches in DNA. It is possible that it carries out the mismatch recognition step. This protein has a weak ATPase activity.</text>
</comment>
<dbReference type="FunFam" id="3.40.1170.10:FF:000001">
    <property type="entry name" value="DNA mismatch repair protein MutS"/>
    <property type="match status" value="1"/>
</dbReference>
<dbReference type="Proteomes" id="UP000295375">
    <property type="component" value="Unassembled WGS sequence"/>
</dbReference>
<dbReference type="InterPro" id="IPR007860">
    <property type="entry name" value="DNA_mmatch_repair_MutS_con_dom"/>
</dbReference>
<comment type="caution">
    <text evidence="12">The sequence shown here is derived from an EMBL/GenBank/DDBJ whole genome shotgun (WGS) entry which is preliminary data.</text>
</comment>
<dbReference type="Pfam" id="PF01624">
    <property type="entry name" value="MutS_I"/>
    <property type="match status" value="1"/>
</dbReference>
<dbReference type="GO" id="GO:0140664">
    <property type="term" value="F:ATP-dependent DNA damage sensor activity"/>
    <property type="evidence" value="ECO:0007669"/>
    <property type="project" value="InterPro"/>
</dbReference>
<dbReference type="Gene3D" id="6.10.140.430">
    <property type="match status" value="1"/>
</dbReference>
<keyword evidence="6 9" id="KW-0238">DNA-binding</keyword>
<dbReference type="SUPFAM" id="SSF48334">
    <property type="entry name" value="DNA repair protein MutS, domain III"/>
    <property type="match status" value="1"/>
</dbReference>
<keyword evidence="13" id="KW-1185">Reference proteome</keyword>
<evidence type="ECO:0000256" key="6">
    <source>
        <dbReference type="ARBA" id="ARBA00023125"/>
    </source>
</evidence>
<dbReference type="SMART" id="SM00533">
    <property type="entry name" value="MUTSd"/>
    <property type="match status" value="1"/>
</dbReference>
<dbReference type="SMART" id="SM00534">
    <property type="entry name" value="MUTSac"/>
    <property type="match status" value="1"/>
</dbReference>
<dbReference type="SUPFAM" id="SSF53150">
    <property type="entry name" value="DNA repair protein MutS, domain II"/>
    <property type="match status" value="1"/>
</dbReference>
<feature type="domain" description="DNA mismatch repair proteins mutS family" evidence="11">
    <location>
        <begin position="693"/>
        <end position="709"/>
    </location>
</feature>
<sequence>MRGMKTAELDLSHHTPMMQQYLRIKAAHPSHLLFYRMGDFYELFYDDAQTAAQALDITLTKRGQSAGEPIPMAGVPWHAMEPYLAKLVKMGFTVALCEQLGDPATSKGPVERDVVRIVTPGTLSDEDLLDEKRDNLILAITRRSDHFGVASLELASGRFSLNEPKSLPELCAELHRLQPAEVLLDDALSELELPNIGAQRLCPTWQFETASGVEQLQRHFQVKSLDGFGLNGIDGGIGAAAALLQYVRDTQRSAIPHLKAPQLELLHDAMQLDPATRRNLEISSNIRGGDEHTLFRVLDNTATPMGSRLLKRWLHRPLAVRTAIEQRLQAIAALIEQSPLTDWQKALRAVGDMERVLARVALGNARPRDLVRLRQAFAQLPAMIARVEKIGSPALQTLTTGLKAFPEHLALLQKAIVDEPPALVRDGGVIAPGYHSELDELRELSEGVDGFLARIEAEEKTKTQISTLRAGFNKIHGFFLEISRGQAHLAPAHYVRRQTLKNSERFVTEALTAQEERVLKGSARALMLEKQLYEAVLDTLRADISALQACAESLSVLDVLVNLAERAETLHYRRPHIRDDSGIRIRNGRHPVVEVFASEPFIANDVELNPEQRTQIITGPNMGGKSTYMRQTALICLLAHVGSFVPAEAAEIGIVDRIFTRIGASDDVAGGASTFMVEMNETANILHHATPRSLILLDEIGRGTSTYDGLALAWACVEHIHQRLQALTLFATHYFELTRLPDKMAGMVNRHVSATEHGDTIVFLHRIEAGAASKSYGIHVAQLAGLPASVIALARAHLGQLETLTPVAGASTQRIQDPALAMLDAIDTDRITPREALDLLYQLKSLRN</sequence>
<dbReference type="InterPro" id="IPR036678">
    <property type="entry name" value="MutS_con_dom_sf"/>
</dbReference>
<dbReference type="HAMAP" id="MF_00096">
    <property type="entry name" value="MutS"/>
    <property type="match status" value="1"/>
</dbReference>
<dbReference type="GO" id="GO:0003684">
    <property type="term" value="F:damaged DNA binding"/>
    <property type="evidence" value="ECO:0007669"/>
    <property type="project" value="UniProtKB-UniRule"/>
</dbReference>
<dbReference type="NCBIfam" id="TIGR01070">
    <property type="entry name" value="mutS1"/>
    <property type="match status" value="1"/>
</dbReference>
<dbReference type="CDD" id="cd03284">
    <property type="entry name" value="ABC_MutS1"/>
    <property type="match status" value="1"/>
</dbReference>
<evidence type="ECO:0000313" key="13">
    <source>
        <dbReference type="Proteomes" id="UP000295375"/>
    </source>
</evidence>
<dbReference type="InterPro" id="IPR017261">
    <property type="entry name" value="DNA_mismatch_repair_MutS/MSH"/>
</dbReference>
<dbReference type="PANTHER" id="PTHR11361:SF34">
    <property type="entry name" value="DNA MISMATCH REPAIR PROTEIN MSH1, MITOCHONDRIAL"/>
    <property type="match status" value="1"/>
</dbReference>
<dbReference type="Gene3D" id="3.40.1170.10">
    <property type="entry name" value="DNA repair protein MutS, domain I"/>
    <property type="match status" value="1"/>
</dbReference>
<organism evidence="12 13">
    <name type="scientific">Permianibacter aggregans</name>
    <dbReference type="NCBI Taxonomy" id="1510150"/>
    <lineage>
        <taxon>Bacteria</taxon>
        <taxon>Pseudomonadati</taxon>
        <taxon>Pseudomonadota</taxon>
        <taxon>Gammaproteobacteria</taxon>
        <taxon>Pseudomonadales</taxon>
        <taxon>Pseudomonadaceae</taxon>
        <taxon>Permianibacter</taxon>
    </lineage>
</organism>
<dbReference type="NCBIfam" id="NF003810">
    <property type="entry name" value="PRK05399.1"/>
    <property type="match status" value="1"/>
</dbReference>
<dbReference type="InterPro" id="IPR007696">
    <property type="entry name" value="DNA_mismatch_repair_MutS_core"/>
</dbReference>
<dbReference type="PANTHER" id="PTHR11361">
    <property type="entry name" value="DNA MISMATCH REPAIR PROTEIN MUTS FAMILY MEMBER"/>
    <property type="match status" value="1"/>
</dbReference>